<reference evidence="7 8" key="1">
    <citation type="submission" date="2013-11" db="EMBL/GenBank/DDBJ databases">
        <title>Draft genome of the bovine lungworm Dictyocaulus viviparus.</title>
        <authorList>
            <person name="Mitreva M."/>
        </authorList>
    </citation>
    <scope>NUCLEOTIDE SEQUENCE [LARGE SCALE GENOMIC DNA]</scope>
    <source>
        <strain evidence="7 8">HannoverDv2000</strain>
    </source>
</reference>
<dbReference type="GO" id="GO:0015179">
    <property type="term" value="F:L-amino acid transmembrane transporter activity"/>
    <property type="evidence" value="ECO:0007669"/>
    <property type="project" value="TreeGrafter"/>
</dbReference>
<keyword evidence="8" id="KW-1185">Reference proteome</keyword>
<evidence type="ECO:0000313" key="7">
    <source>
        <dbReference type="EMBL" id="KJH48916.1"/>
    </source>
</evidence>
<dbReference type="AlphaFoldDB" id="A0A0D8Y2W4"/>
<evidence type="ECO:0000313" key="8">
    <source>
        <dbReference type="Proteomes" id="UP000053766"/>
    </source>
</evidence>
<protein>
    <recommendedName>
        <fullName evidence="6">Amino acid transporter transmembrane domain-containing protein</fullName>
    </recommendedName>
</protein>
<dbReference type="OrthoDB" id="1684102at2759"/>
<keyword evidence="3 5" id="KW-1133">Transmembrane helix</keyword>
<proteinExistence type="predicted"/>
<sequence length="211" mass="23867">MNISIHSLIDRQRSDVTMHSIIVSDSTISPETVKKQQGNIVTSRRKGISAHLTLINLLKGMIGPGCFSLPLAFRQSGLWAGFVLVFIIGFLTCISMLKIVRCSQFLTSRNPDVKSLDYAETADESFKQSFKQLRSYGCIFRRFVNLCLSSLVLGVCTIYYIFVVDHAKEVLIYIWPGLQMSKFSYLSIAIIPFMMLSFVRHLPLESNERLA</sequence>
<feature type="transmembrane region" description="Helical" evidence="5">
    <location>
        <begin position="79"/>
        <end position="100"/>
    </location>
</feature>
<gene>
    <name evidence="7" type="ORF">DICVIV_04945</name>
</gene>
<evidence type="ECO:0000256" key="5">
    <source>
        <dbReference type="SAM" id="Phobius"/>
    </source>
</evidence>
<accession>A0A0D8Y2W4</accession>
<feature type="transmembrane region" description="Helical" evidence="5">
    <location>
        <begin position="143"/>
        <end position="163"/>
    </location>
</feature>
<organism evidence="7 8">
    <name type="scientific">Dictyocaulus viviparus</name>
    <name type="common">Bovine lungworm</name>
    <dbReference type="NCBI Taxonomy" id="29172"/>
    <lineage>
        <taxon>Eukaryota</taxon>
        <taxon>Metazoa</taxon>
        <taxon>Ecdysozoa</taxon>
        <taxon>Nematoda</taxon>
        <taxon>Chromadorea</taxon>
        <taxon>Rhabditida</taxon>
        <taxon>Rhabditina</taxon>
        <taxon>Rhabditomorpha</taxon>
        <taxon>Strongyloidea</taxon>
        <taxon>Metastrongylidae</taxon>
        <taxon>Dictyocaulus</taxon>
    </lineage>
</organism>
<evidence type="ECO:0000256" key="1">
    <source>
        <dbReference type="ARBA" id="ARBA00004141"/>
    </source>
</evidence>
<feature type="transmembrane region" description="Helical" evidence="5">
    <location>
        <begin position="54"/>
        <end position="73"/>
    </location>
</feature>
<evidence type="ECO:0000256" key="4">
    <source>
        <dbReference type="ARBA" id="ARBA00023136"/>
    </source>
</evidence>
<dbReference type="EMBL" id="KN716251">
    <property type="protein sequence ID" value="KJH48916.1"/>
    <property type="molecule type" value="Genomic_DNA"/>
</dbReference>
<reference evidence="8" key="2">
    <citation type="journal article" date="2016" name="Sci. Rep.">
        <title>Dictyocaulus viviparus genome, variome and transcriptome elucidate lungworm biology and support future intervention.</title>
        <authorList>
            <person name="McNulty S.N."/>
            <person name="Strube C."/>
            <person name="Rosa B.A."/>
            <person name="Martin J.C."/>
            <person name="Tyagi R."/>
            <person name="Choi Y.J."/>
            <person name="Wang Q."/>
            <person name="Hallsworth Pepin K."/>
            <person name="Zhang X."/>
            <person name="Ozersky P."/>
            <person name="Wilson R.K."/>
            <person name="Sternberg P.W."/>
            <person name="Gasser R.B."/>
            <person name="Mitreva M."/>
        </authorList>
    </citation>
    <scope>NUCLEOTIDE SEQUENCE [LARGE SCALE GENOMIC DNA]</scope>
    <source>
        <strain evidence="8">HannoverDv2000</strain>
    </source>
</reference>
<evidence type="ECO:0000256" key="2">
    <source>
        <dbReference type="ARBA" id="ARBA00022692"/>
    </source>
</evidence>
<keyword evidence="4 5" id="KW-0472">Membrane</keyword>
<dbReference type="GO" id="GO:0005774">
    <property type="term" value="C:vacuolar membrane"/>
    <property type="evidence" value="ECO:0007669"/>
    <property type="project" value="TreeGrafter"/>
</dbReference>
<evidence type="ECO:0000259" key="6">
    <source>
        <dbReference type="Pfam" id="PF01490"/>
    </source>
</evidence>
<comment type="subcellular location">
    <subcellularLocation>
        <location evidence="1">Membrane</location>
        <topology evidence="1">Multi-pass membrane protein</topology>
    </subcellularLocation>
</comment>
<dbReference type="PANTHER" id="PTHR22950">
    <property type="entry name" value="AMINO ACID TRANSPORTER"/>
    <property type="match status" value="1"/>
</dbReference>
<feature type="domain" description="Amino acid transporter transmembrane" evidence="6">
    <location>
        <begin position="47"/>
        <end position="202"/>
    </location>
</feature>
<dbReference type="STRING" id="29172.A0A0D8Y2W4"/>
<dbReference type="InterPro" id="IPR013057">
    <property type="entry name" value="AA_transpt_TM"/>
</dbReference>
<feature type="transmembrane region" description="Helical" evidence="5">
    <location>
        <begin position="183"/>
        <end position="202"/>
    </location>
</feature>
<keyword evidence="2 5" id="KW-0812">Transmembrane</keyword>
<name>A0A0D8Y2W4_DICVI</name>
<dbReference type="Proteomes" id="UP000053766">
    <property type="component" value="Unassembled WGS sequence"/>
</dbReference>
<dbReference type="Pfam" id="PF01490">
    <property type="entry name" value="Aa_trans"/>
    <property type="match status" value="1"/>
</dbReference>
<dbReference type="PANTHER" id="PTHR22950:SF193">
    <property type="entry name" value="AMINO ACID TRANSPORTER TRANSMEMBRANE DOMAIN-CONTAINING PROTEIN"/>
    <property type="match status" value="1"/>
</dbReference>
<evidence type="ECO:0000256" key="3">
    <source>
        <dbReference type="ARBA" id="ARBA00022989"/>
    </source>
</evidence>